<dbReference type="Pfam" id="PF03721">
    <property type="entry name" value="UDPG_MGDP_dh_N"/>
    <property type="match status" value="1"/>
</dbReference>
<dbReference type="InterPro" id="IPR014027">
    <property type="entry name" value="UDP-Glc/GDP-Man_DH_C"/>
</dbReference>
<dbReference type="Proteomes" id="UP000294650">
    <property type="component" value="Unassembled WGS sequence"/>
</dbReference>
<dbReference type="InterPro" id="IPR036291">
    <property type="entry name" value="NAD(P)-bd_dom_sf"/>
</dbReference>
<organism evidence="6 7">
    <name type="scientific">Melghiribacillus thermohalophilus</name>
    <dbReference type="NCBI Taxonomy" id="1324956"/>
    <lineage>
        <taxon>Bacteria</taxon>
        <taxon>Bacillati</taxon>
        <taxon>Bacillota</taxon>
        <taxon>Bacilli</taxon>
        <taxon>Bacillales</taxon>
        <taxon>Bacillaceae</taxon>
        <taxon>Melghiribacillus</taxon>
    </lineage>
</organism>
<dbReference type="Pfam" id="PF03720">
    <property type="entry name" value="UDPG_MGDP_dh_C"/>
    <property type="match status" value="1"/>
</dbReference>
<dbReference type="PIRSF" id="PIRSF000124">
    <property type="entry name" value="UDPglc_GDPman_dh"/>
    <property type="match status" value="1"/>
</dbReference>
<evidence type="ECO:0000256" key="1">
    <source>
        <dbReference type="ARBA" id="ARBA00006601"/>
    </source>
</evidence>
<dbReference type="PANTHER" id="PTHR43491">
    <property type="entry name" value="UDP-N-ACETYL-D-MANNOSAMINE DEHYDROGENASE"/>
    <property type="match status" value="1"/>
</dbReference>
<comment type="similarity">
    <text evidence="1 4">Belongs to the UDP-glucose/GDP-mannose dehydrogenase family.</text>
</comment>
<dbReference type="Pfam" id="PF00984">
    <property type="entry name" value="UDPG_MGDP_dh"/>
    <property type="match status" value="1"/>
</dbReference>
<dbReference type="InterPro" id="IPR014026">
    <property type="entry name" value="UDP-Glc/GDP-Man_DH_dimer"/>
</dbReference>
<dbReference type="SUPFAM" id="SSF51735">
    <property type="entry name" value="NAD(P)-binding Rossmann-fold domains"/>
    <property type="match status" value="1"/>
</dbReference>
<accession>A0A4R3NGZ2</accession>
<dbReference type="GO" id="GO:0016616">
    <property type="term" value="F:oxidoreductase activity, acting on the CH-OH group of donors, NAD or NADP as acceptor"/>
    <property type="evidence" value="ECO:0007669"/>
    <property type="project" value="InterPro"/>
</dbReference>
<evidence type="ECO:0000256" key="4">
    <source>
        <dbReference type="PIRNR" id="PIRNR000124"/>
    </source>
</evidence>
<evidence type="ECO:0000256" key="3">
    <source>
        <dbReference type="ARBA" id="ARBA00023027"/>
    </source>
</evidence>
<dbReference type="AlphaFoldDB" id="A0A4R3NGZ2"/>
<dbReference type="PIRSF" id="PIRSF500136">
    <property type="entry name" value="UDP_ManNAc_DH"/>
    <property type="match status" value="1"/>
</dbReference>
<dbReference type="InterPro" id="IPR001732">
    <property type="entry name" value="UDP-Glc/GDP-Man_DH_N"/>
</dbReference>
<reference evidence="6 7" key="1">
    <citation type="submission" date="2019-03" db="EMBL/GenBank/DDBJ databases">
        <title>Genomic Encyclopedia of Type Strains, Phase IV (KMG-IV): sequencing the most valuable type-strain genomes for metagenomic binning, comparative biology and taxonomic classification.</title>
        <authorList>
            <person name="Goeker M."/>
        </authorList>
    </citation>
    <scope>NUCLEOTIDE SEQUENCE [LARGE SCALE GENOMIC DNA]</scope>
    <source>
        <strain evidence="6 7">DSM 25894</strain>
    </source>
</reference>
<dbReference type="SUPFAM" id="SSF48179">
    <property type="entry name" value="6-phosphogluconate dehydrogenase C-terminal domain-like"/>
    <property type="match status" value="1"/>
</dbReference>
<gene>
    <name evidence="6" type="ORF">EDD68_102149</name>
</gene>
<sequence length="426" mass="47302">MKNICVIGLGYIGLPTAALFASRNFEVLGVDIDPRVIETIRQGKIHLEEPGLKTLIKDSLKKGTLRVSSTPAEADIFIIAVPTPVYEDKRANLEFVKQAVRDIIPFIKQGDTMIIESTIPPRTTDDVIVPMLQKAGFDPKNNDLYVAHCPERVIPGKILIELVENHRMVGGVTREAAKRASEVYKPVINGKIIETEAMVAETAKLMENTYRDVNIALANELAKIAARLNINAHEVIELANMHPRVNILEPGPGVGGHCIAVDPYFMIEKAKDVASLIQTARKINDSMPTFVVEKVKQLTSRIANPKIAILGLTYKGNVDDTRESPALTIVHKLMTDKHNYTVKCHDPLLRQEHIPLKLYGLHEALEDTHLALVLADHQPFKQLHPSVFAETMKHPIIFDTKNCIADDPDITLYKIGHLSGLKPIEP</sequence>
<comment type="caution">
    <text evidence="6">The sequence shown here is derived from an EMBL/GenBank/DDBJ whole genome shotgun (WGS) entry which is preliminary data.</text>
</comment>
<evidence type="ECO:0000259" key="5">
    <source>
        <dbReference type="SMART" id="SM00984"/>
    </source>
</evidence>
<dbReference type="EMBL" id="SMAN01000002">
    <property type="protein sequence ID" value="TCT26447.1"/>
    <property type="molecule type" value="Genomic_DNA"/>
</dbReference>
<dbReference type="InterPro" id="IPR008927">
    <property type="entry name" value="6-PGluconate_DH-like_C_sf"/>
</dbReference>
<name>A0A4R3NGZ2_9BACI</name>
<keyword evidence="2" id="KW-0560">Oxidoreductase</keyword>
<keyword evidence="3" id="KW-0520">NAD</keyword>
<protein>
    <submittedName>
        <fullName evidence="6">UDP-N-acetyl-D-mannosaminuronic acid dehydrogenase</fullName>
    </submittedName>
</protein>
<dbReference type="InterPro" id="IPR017476">
    <property type="entry name" value="UDP-Glc/GDP-Man"/>
</dbReference>
<dbReference type="SUPFAM" id="SSF52413">
    <property type="entry name" value="UDP-glucose/GDP-mannose dehydrogenase C-terminal domain"/>
    <property type="match status" value="1"/>
</dbReference>
<dbReference type="GO" id="GO:0000271">
    <property type="term" value="P:polysaccharide biosynthetic process"/>
    <property type="evidence" value="ECO:0007669"/>
    <property type="project" value="InterPro"/>
</dbReference>
<dbReference type="GO" id="GO:0016628">
    <property type="term" value="F:oxidoreductase activity, acting on the CH-CH group of donors, NAD or NADP as acceptor"/>
    <property type="evidence" value="ECO:0007669"/>
    <property type="project" value="InterPro"/>
</dbReference>
<feature type="domain" description="UDP-glucose/GDP-mannose dehydrogenase C-terminal" evidence="5">
    <location>
        <begin position="308"/>
        <end position="406"/>
    </location>
</feature>
<dbReference type="SMART" id="SM00984">
    <property type="entry name" value="UDPG_MGDP_dh_C"/>
    <property type="match status" value="1"/>
</dbReference>
<dbReference type="GO" id="GO:0051287">
    <property type="term" value="F:NAD binding"/>
    <property type="evidence" value="ECO:0007669"/>
    <property type="project" value="InterPro"/>
</dbReference>
<dbReference type="NCBIfam" id="TIGR03026">
    <property type="entry name" value="NDP-sugDHase"/>
    <property type="match status" value="1"/>
</dbReference>
<evidence type="ECO:0000313" key="7">
    <source>
        <dbReference type="Proteomes" id="UP000294650"/>
    </source>
</evidence>
<evidence type="ECO:0000256" key="2">
    <source>
        <dbReference type="ARBA" id="ARBA00023002"/>
    </source>
</evidence>
<keyword evidence="7" id="KW-1185">Reference proteome</keyword>
<dbReference type="PANTHER" id="PTHR43491:SF2">
    <property type="entry name" value="UDP-N-ACETYL-D-MANNOSAMINE DEHYDROGENASE"/>
    <property type="match status" value="1"/>
</dbReference>
<dbReference type="OrthoDB" id="9803238at2"/>
<proteinExistence type="inferred from homology"/>
<dbReference type="InterPro" id="IPR036220">
    <property type="entry name" value="UDP-Glc/GDP-Man_DH_C_sf"/>
</dbReference>
<dbReference type="RefSeq" id="WP_132370804.1">
    <property type="nucleotide sequence ID" value="NZ_SMAN01000002.1"/>
</dbReference>
<dbReference type="Gene3D" id="3.40.50.720">
    <property type="entry name" value="NAD(P)-binding Rossmann-like Domain"/>
    <property type="match status" value="2"/>
</dbReference>
<evidence type="ECO:0000313" key="6">
    <source>
        <dbReference type="EMBL" id="TCT26447.1"/>
    </source>
</evidence>
<dbReference type="InterPro" id="IPR028359">
    <property type="entry name" value="UDP_ManNAc/GlcNAc_DH"/>
</dbReference>